<dbReference type="STRING" id="1246995.AFR_20965"/>
<dbReference type="KEGG" id="afs:AFR_20965"/>
<feature type="transmembrane region" description="Helical" evidence="7">
    <location>
        <begin position="21"/>
        <end position="40"/>
    </location>
</feature>
<dbReference type="EMBL" id="CP006272">
    <property type="protein sequence ID" value="AGZ42465.1"/>
    <property type="molecule type" value="Genomic_DNA"/>
</dbReference>
<evidence type="ECO:0000313" key="9">
    <source>
        <dbReference type="EMBL" id="AGZ42465.1"/>
    </source>
</evidence>
<dbReference type="CDD" id="cd06173">
    <property type="entry name" value="MFS_MefA_like"/>
    <property type="match status" value="1"/>
</dbReference>
<dbReference type="eggNOG" id="COG2814">
    <property type="taxonomic scope" value="Bacteria"/>
</dbReference>
<comment type="subcellular location">
    <subcellularLocation>
        <location evidence="1">Cell membrane</location>
        <topology evidence="1">Multi-pass membrane protein</topology>
    </subcellularLocation>
</comment>
<feature type="transmembrane region" description="Helical" evidence="7">
    <location>
        <begin position="285"/>
        <end position="304"/>
    </location>
</feature>
<reference evidence="9 10" key="1">
    <citation type="journal article" date="2014" name="J. Biotechnol.">
        <title>Complete genome sequence of the actinobacterium Actinoplanes friuliensis HAG 010964, producer of the lipopeptide antibiotic friulimycin.</title>
        <authorList>
            <person name="Ruckert C."/>
            <person name="Szczepanowski R."/>
            <person name="Albersmeier A."/>
            <person name="Goesmann A."/>
            <person name="Fischer N."/>
            <person name="Steinkamper A."/>
            <person name="Puhler A."/>
            <person name="Biener R."/>
            <person name="Schwartz D."/>
            <person name="Kalinowski J."/>
        </authorList>
    </citation>
    <scope>NUCLEOTIDE SEQUENCE [LARGE SCALE GENOMIC DNA]</scope>
    <source>
        <strain evidence="9 10">DSM 7358</strain>
    </source>
</reference>
<evidence type="ECO:0000256" key="3">
    <source>
        <dbReference type="ARBA" id="ARBA00022475"/>
    </source>
</evidence>
<keyword evidence="5 7" id="KW-1133">Transmembrane helix</keyword>
<feature type="domain" description="Major facilitator superfamily (MFS) profile" evidence="8">
    <location>
        <begin position="218"/>
        <end position="407"/>
    </location>
</feature>
<sequence>MGLLRDPDFRRLFTATAASQLGDRVIFLALPLVAIVALSATEFQVGLLSAATMAGSLLVGLPAGAWIDRLRKRGVLVTTDLLRALVIAVIPLAWWADALSIWLLFGVALVHGVLTVFFDVAYVSYLPYLVGRDHLTEGNAKLASVRSAVSVGGPGLAGPLIGAFGAPVALVAGSAGMVVSALFVRGLRKREPAPEPSADPHLGREIAEGLRFVLGQPLLRAIVTADGLFGLFLIAYQTMLLVFLARDVQLGSFGIGVVLSAMGCGGLAGALLARRAASRLGARRVIWLAPLLTCPPAALMAFAAPGWTLWVAPAGLVLLSFGGVVRLVAQAGLQQSVTPDHVLGRMSATFRFVTWGGMPLGGLLGGAAGTWLGPSATLWLSAAGLTLTFLPTFAVRAGEHTERSVTS</sequence>
<feature type="transmembrane region" description="Helical" evidence="7">
    <location>
        <begin position="168"/>
        <end position="187"/>
    </location>
</feature>
<dbReference type="InterPro" id="IPR010290">
    <property type="entry name" value="TM_effector"/>
</dbReference>
<feature type="transmembrane region" description="Helical" evidence="7">
    <location>
        <begin position="310"/>
        <end position="329"/>
    </location>
</feature>
<dbReference type="PATRIC" id="fig|1246995.3.peg.4250"/>
<dbReference type="HOGENOM" id="CLU_034180_13_2_11"/>
<dbReference type="PANTHER" id="PTHR23513:SF6">
    <property type="entry name" value="MAJOR FACILITATOR SUPERFAMILY ASSOCIATED DOMAIN-CONTAINING PROTEIN"/>
    <property type="match status" value="1"/>
</dbReference>
<dbReference type="InterPro" id="IPR020846">
    <property type="entry name" value="MFS_dom"/>
</dbReference>
<evidence type="ECO:0000256" key="2">
    <source>
        <dbReference type="ARBA" id="ARBA00022448"/>
    </source>
</evidence>
<dbReference type="Proteomes" id="UP000017746">
    <property type="component" value="Chromosome"/>
</dbReference>
<proteinExistence type="predicted"/>
<evidence type="ECO:0000259" key="8">
    <source>
        <dbReference type="PROSITE" id="PS50850"/>
    </source>
</evidence>
<evidence type="ECO:0000313" key="10">
    <source>
        <dbReference type="Proteomes" id="UP000017746"/>
    </source>
</evidence>
<feature type="transmembrane region" description="Helical" evidence="7">
    <location>
        <begin position="250"/>
        <end position="273"/>
    </location>
</feature>
<dbReference type="AlphaFoldDB" id="U5W388"/>
<feature type="transmembrane region" description="Helical" evidence="7">
    <location>
        <begin position="221"/>
        <end position="244"/>
    </location>
</feature>
<dbReference type="RefSeq" id="WP_023362837.1">
    <property type="nucleotide sequence ID" value="NC_022657.1"/>
</dbReference>
<keyword evidence="10" id="KW-1185">Reference proteome</keyword>
<keyword evidence="3" id="KW-1003">Cell membrane</keyword>
<accession>U5W388</accession>
<gene>
    <name evidence="9" type="ORF">AFR_20965</name>
</gene>
<dbReference type="Pfam" id="PF05977">
    <property type="entry name" value="MFS_3"/>
    <property type="match status" value="1"/>
</dbReference>
<evidence type="ECO:0000256" key="6">
    <source>
        <dbReference type="ARBA" id="ARBA00023136"/>
    </source>
</evidence>
<feature type="transmembrane region" description="Helical" evidence="7">
    <location>
        <begin position="46"/>
        <end position="67"/>
    </location>
</feature>
<keyword evidence="4 7" id="KW-0812">Transmembrane</keyword>
<evidence type="ECO:0000256" key="5">
    <source>
        <dbReference type="ARBA" id="ARBA00022989"/>
    </source>
</evidence>
<dbReference type="GO" id="GO:0022857">
    <property type="term" value="F:transmembrane transporter activity"/>
    <property type="evidence" value="ECO:0007669"/>
    <property type="project" value="InterPro"/>
</dbReference>
<organism evidence="9 10">
    <name type="scientific">Actinoplanes friuliensis DSM 7358</name>
    <dbReference type="NCBI Taxonomy" id="1246995"/>
    <lineage>
        <taxon>Bacteria</taxon>
        <taxon>Bacillati</taxon>
        <taxon>Actinomycetota</taxon>
        <taxon>Actinomycetes</taxon>
        <taxon>Micromonosporales</taxon>
        <taxon>Micromonosporaceae</taxon>
        <taxon>Actinoplanes</taxon>
    </lineage>
</organism>
<dbReference type="OrthoDB" id="9815525at2"/>
<feature type="transmembrane region" description="Helical" evidence="7">
    <location>
        <begin position="350"/>
        <end position="372"/>
    </location>
</feature>
<dbReference type="PANTHER" id="PTHR23513">
    <property type="entry name" value="INTEGRAL MEMBRANE EFFLUX PROTEIN-RELATED"/>
    <property type="match status" value="1"/>
</dbReference>
<keyword evidence="6 7" id="KW-0472">Membrane</keyword>
<protein>
    <submittedName>
        <fullName evidence="9">Major facilitator transporter</fullName>
    </submittedName>
</protein>
<keyword evidence="2" id="KW-0813">Transport</keyword>
<evidence type="ECO:0000256" key="4">
    <source>
        <dbReference type="ARBA" id="ARBA00022692"/>
    </source>
</evidence>
<dbReference type="InterPro" id="IPR036259">
    <property type="entry name" value="MFS_trans_sf"/>
</dbReference>
<dbReference type="SUPFAM" id="SSF103473">
    <property type="entry name" value="MFS general substrate transporter"/>
    <property type="match status" value="1"/>
</dbReference>
<feature type="transmembrane region" description="Helical" evidence="7">
    <location>
        <begin position="101"/>
        <end position="122"/>
    </location>
</feature>
<evidence type="ECO:0000256" key="1">
    <source>
        <dbReference type="ARBA" id="ARBA00004651"/>
    </source>
</evidence>
<feature type="transmembrane region" description="Helical" evidence="7">
    <location>
        <begin position="74"/>
        <end position="95"/>
    </location>
</feature>
<feature type="transmembrane region" description="Helical" evidence="7">
    <location>
        <begin position="378"/>
        <end position="395"/>
    </location>
</feature>
<dbReference type="PROSITE" id="PS50850">
    <property type="entry name" value="MFS"/>
    <property type="match status" value="1"/>
</dbReference>
<dbReference type="GO" id="GO:0005886">
    <property type="term" value="C:plasma membrane"/>
    <property type="evidence" value="ECO:0007669"/>
    <property type="project" value="UniProtKB-SubCell"/>
</dbReference>
<evidence type="ECO:0000256" key="7">
    <source>
        <dbReference type="SAM" id="Phobius"/>
    </source>
</evidence>
<dbReference type="Gene3D" id="1.20.1250.20">
    <property type="entry name" value="MFS general substrate transporter like domains"/>
    <property type="match status" value="1"/>
</dbReference>
<name>U5W388_9ACTN</name>